<dbReference type="NCBIfam" id="TIGR03295">
    <property type="entry name" value="frhA"/>
    <property type="match status" value="1"/>
</dbReference>
<comment type="cofactor">
    <cofactor evidence="3">
        <name>Ni(2+)</name>
        <dbReference type="ChEBI" id="CHEBI:49786"/>
    </cofactor>
</comment>
<feature type="binding site" evidence="3">
    <location>
        <position position="66"/>
    </location>
    <ligand>
        <name>Ni(2+)</name>
        <dbReference type="ChEBI" id="CHEBI:49786"/>
    </ligand>
</feature>
<name>A6UQ26_METVS</name>
<dbReference type="EMBL" id="CP000742">
    <property type="protein sequence ID" value="ABR54598.1"/>
    <property type="molecule type" value="Genomic_DNA"/>
</dbReference>
<proteinExistence type="predicted"/>
<dbReference type="Gene3D" id="1.10.645.10">
    <property type="entry name" value="Cytochrome-c3 Hydrogenase, chain B"/>
    <property type="match status" value="1"/>
</dbReference>
<comment type="cofactor">
    <cofactor evidence="3">
        <name>Fe cation</name>
        <dbReference type="ChEBI" id="CHEBI:24875"/>
    </cofactor>
</comment>
<dbReference type="AlphaFoldDB" id="A6UQ26"/>
<dbReference type="PANTHER" id="PTHR43600">
    <property type="entry name" value="COENZYME F420 HYDROGENASE, SUBUNIT ALPHA"/>
    <property type="match status" value="1"/>
</dbReference>
<dbReference type="KEGG" id="mvn:Mevan_0692"/>
<feature type="binding site" evidence="3">
    <location>
        <position position="358"/>
    </location>
    <ligand>
        <name>Mg(2+)</name>
        <dbReference type="ChEBI" id="CHEBI:18420"/>
    </ligand>
</feature>
<evidence type="ECO:0000256" key="3">
    <source>
        <dbReference type="PIRSR" id="PIRSR601501-1"/>
    </source>
</evidence>
<keyword evidence="3" id="KW-0460">Magnesium</keyword>
<keyword evidence="3" id="KW-0533">Nickel</keyword>
<keyword evidence="3" id="KW-0479">Metal-binding</keyword>
<dbReference type="eggNOG" id="arCOG01549">
    <property type="taxonomic scope" value="Archaea"/>
</dbReference>
<keyword evidence="1" id="KW-0560">Oxidoreductase</keyword>
<evidence type="ECO:0000313" key="4">
    <source>
        <dbReference type="EMBL" id="ABR54598.1"/>
    </source>
</evidence>
<keyword evidence="3" id="KW-0408">Iron</keyword>
<dbReference type="GO" id="GO:0051536">
    <property type="term" value="F:iron-sulfur cluster binding"/>
    <property type="evidence" value="ECO:0007669"/>
    <property type="project" value="InterPro"/>
</dbReference>
<protein>
    <recommendedName>
        <fullName evidence="2">Coenzyme F420 hydrogenase subunit alpha</fullName>
        <ecNumber evidence="2">1.12.98.1</ecNumber>
    </recommendedName>
</protein>
<dbReference type="GO" id="GO:0050660">
    <property type="term" value="F:flavin adenine dinucleotide binding"/>
    <property type="evidence" value="ECO:0007669"/>
    <property type="project" value="InterPro"/>
</dbReference>
<evidence type="ECO:0000256" key="1">
    <source>
        <dbReference type="ARBA" id="ARBA00023002"/>
    </source>
</evidence>
<dbReference type="Pfam" id="PF00374">
    <property type="entry name" value="NiFeSe_Hases"/>
    <property type="match status" value="2"/>
</dbReference>
<dbReference type="InterPro" id="IPR001501">
    <property type="entry name" value="Ni-dep_hyd_lsu"/>
</dbReference>
<dbReference type="InterPro" id="IPR017682">
    <property type="entry name" value="Coenz_F420_hydrogenase_asu"/>
</dbReference>
<feature type="binding site" evidence="3">
    <location>
        <position position="44"/>
    </location>
    <ligand>
        <name>Mg(2+)</name>
        <dbReference type="ChEBI" id="CHEBI:18420"/>
    </ligand>
</feature>
<dbReference type="InterPro" id="IPR018194">
    <property type="entry name" value="Ni-dep_hyd_lsu_Ni_BS"/>
</dbReference>
<dbReference type="PANTHER" id="PTHR43600:SF1">
    <property type="entry name" value="COENZYME F420 HYDROGENASE SUBUNIT ALPHA"/>
    <property type="match status" value="1"/>
</dbReference>
<dbReference type="GO" id="GO:0016151">
    <property type="term" value="F:nickel cation binding"/>
    <property type="evidence" value="ECO:0007669"/>
    <property type="project" value="InterPro"/>
</dbReference>
<dbReference type="InterPro" id="IPR029014">
    <property type="entry name" value="NiFe-Hase_large"/>
</dbReference>
<feature type="binding site" evidence="3">
    <location>
        <position position="63"/>
    </location>
    <ligand>
        <name>Ni(2+)</name>
        <dbReference type="ChEBI" id="CHEBI:49786"/>
    </ligand>
</feature>
<evidence type="ECO:0000313" key="5">
    <source>
        <dbReference type="Proteomes" id="UP000001107"/>
    </source>
</evidence>
<dbReference type="OrthoDB" id="42371at2157"/>
<dbReference type="GO" id="GO:0050454">
    <property type="term" value="F:coenzyme F420 hydrogenase activity"/>
    <property type="evidence" value="ECO:0007669"/>
    <property type="project" value="UniProtKB-EC"/>
</dbReference>
<dbReference type="EC" id="1.12.98.1" evidence="2"/>
<evidence type="ECO:0000256" key="2">
    <source>
        <dbReference type="NCBIfam" id="TIGR03295"/>
    </source>
</evidence>
<keyword evidence="5" id="KW-1185">Reference proteome</keyword>
<reference evidence="4" key="1">
    <citation type="submission" date="2007-06" db="EMBL/GenBank/DDBJ databases">
        <title>Complete sequence of Methanococcus vannielii SB.</title>
        <authorList>
            <consortium name="US DOE Joint Genome Institute"/>
            <person name="Copeland A."/>
            <person name="Lucas S."/>
            <person name="Lapidus A."/>
            <person name="Barry K."/>
            <person name="Glavina del Rio T."/>
            <person name="Dalin E."/>
            <person name="Tice H."/>
            <person name="Pitluck S."/>
            <person name="Chain P."/>
            <person name="Malfatti S."/>
            <person name="Shin M."/>
            <person name="Vergez L."/>
            <person name="Schmutz J."/>
            <person name="Larimer F."/>
            <person name="Land M."/>
            <person name="Hauser L."/>
            <person name="Kyrpides N."/>
            <person name="Anderson I."/>
            <person name="Sieprawska-Lupa M."/>
            <person name="Whitman W.B."/>
            <person name="Richardson P."/>
        </authorList>
    </citation>
    <scope>NUCLEOTIDE SEQUENCE [LARGE SCALE GENOMIC DNA]</scope>
    <source>
        <strain evidence="4">SB</strain>
    </source>
</reference>
<dbReference type="STRING" id="406327.Mevan_0692"/>
<dbReference type="HOGENOM" id="CLU_044556_1_0_2"/>
<organism evidence="4 5">
    <name type="scientific">Methanococcus vannielii (strain ATCC 35089 / DSM 1224 / JCM 13029 / OCM 148 / SB)</name>
    <dbReference type="NCBI Taxonomy" id="406327"/>
    <lineage>
        <taxon>Archaea</taxon>
        <taxon>Methanobacteriati</taxon>
        <taxon>Methanobacteriota</taxon>
        <taxon>Methanomada group</taxon>
        <taxon>Methanococci</taxon>
        <taxon>Methanococcales</taxon>
        <taxon>Methanococcaceae</taxon>
        <taxon>Methanococcus</taxon>
    </lineage>
</organism>
<dbReference type="PROSITE" id="PS00507">
    <property type="entry name" value="NI_HGENASE_L_1"/>
    <property type="match status" value="1"/>
</dbReference>
<accession>A6UQ26</accession>
<dbReference type="GO" id="GO:0008901">
    <property type="term" value="F:ferredoxin hydrogenase activity"/>
    <property type="evidence" value="ECO:0007669"/>
    <property type="project" value="InterPro"/>
</dbReference>
<gene>
    <name evidence="4" type="ordered locus">Mevan_0692</name>
</gene>
<feature type="binding site" evidence="3">
    <location>
        <position position="66"/>
    </location>
    <ligand>
        <name>Fe cation</name>
        <dbReference type="ChEBI" id="CHEBI:24875"/>
    </ligand>
</feature>
<dbReference type="Proteomes" id="UP000001107">
    <property type="component" value="Chromosome"/>
</dbReference>
<dbReference type="SUPFAM" id="SSF56762">
    <property type="entry name" value="HydB/Nqo4-like"/>
    <property type="match status" value="1"/>
</dbReference>
<sequence>MAESVTISPTTRHEGHAKLVLNVDDEGIVTKAFYPNTTPVRGFETMLQGKPAAFGPIAVMRICGICQATHGIASCEAVENAIDAEIPEDGKILRELLGLGNRMHSHPLHHLLIADDLLKPEESGTLRVDAIKLIQKMRKAGQLVVDVTGGEGIHPPNLVVGGMRTNISERAKAKLYYACREYEKDCNTMLEVLETLIERYLGEIGIPDLGKHDYPYIATDTTFGNRDAINWKDVTEVPAQRFYAAYPEIAETATNQIPFYRGNPAEGGPRARMVKYGNFKSGGGAMDLNLARALENFEAVKRSLELIDELNINGATKITPDYSKAKESFGIGVHEAPRATNTHMAKMGKDGRIENYNIIAASTWNFPAVEKAIEGYHHKYAEVIMRAYDI</sequence>